<dbReference type="STRING" id="1547445.LO80_02145"/>
<dbReference type="Pfam" id="PF01380">
    <property type="entry name" value="SIS"/>
    <property type="match status" value="2"/>
</dbReference>
<dbReference type="EMBL" id="CP009574">
    <property type="protein sequence ID" value="AIT08895.1"/>
    <property type="molecule type" value="Genomic_DNA"/>
</dbReference>
<dbReference type="InterPro" id="IPR035466">
    <property type="entry name" value="GlmS/AgaS_SIS"/>
</dbReference>
<dbReference type="AlphaFoldDB" id="A0A097EMV9"/>
<keyword evidence="4" id="KW-1185">Reference proteome</keyword>
<proteinExistence type="predicted"/>
<evidence type="ECO:0000259" key="2">
    <source>
        <dbReference type="PROSITE" id="PS51464"/>
    </source>
</evidence>
<dbReference type="Gene3D" id="3.40.50.10490">
    <property type="entry name" value="Glucose-6-phosphate isomerase like protein, domain 1"/>
    <property type="match status" value="2"/>
</dbReference>
<protein>
    <submittedName>
        <fullName evidence="3">Iron dicitrate transport regulator FecR</fullName>
    </submittedName>
</protein>
<dbReference type="RefSeq" id="WP_040008134.1">
    <property type="nucleotide sequence ID" value="NZ_CP009574.1"/>
</dbReference>
<dbReference type="eggNOG" id="COG2222">
    <property type="taxonomic scope" value="Bacteria"/>
</dbReference>
<dbReference type="PROSITE" id="PS51464">
    <property type="entry name" value="SIS"/>
    <property type="match status" value="2"/>
</dbReference>
<dbReference type="HOGENOM" id="CLU_012520_2_1_6"/>
<dbReference type="KEGG" id="frf:LO80_02145"/>
<dbReference type="GO" id="GO:0097367">
    <property type="term" value="F:carbohydrate derivative binding"/>
    <property type="evidence" value="ECO:0007669"/>
    <property type="project" value="InterPro"/>
</dbReference>
<dbReference type="CDD" id="cd05008">
    <property type="entry name" value="SIS_GlmS_GlmD_1"/>
    <property type="match status" value="1"/>
</dbReference>
<dbReference type="InterPro" id="IPR046348">
    <property type="entry name" value="SIS_dom_sf"/>
</dbReference>
<feature type="domain" description="SIS" evidence="2">
    <location>
        <begin position="195"/>
        <end position="333"/>
    </location>
</feature>
<reference evidence="3 4" key="1">
    <citation type="submission" date="2014-10" db="EMBL/GenBank/DDBJ databases">
        <title>Whole genome sequence of Francisella endociliophora strain FSC1006, isolated from a laboratory culture of the marine ciliate Euplotes raikovi.</title>
        <authorList>
            <person name="Granberg M."/>
            <person name="Backman S."/>
            <person name="Lundmark E."/>
            <person name="Nilsson E."/>
            <person name="Karlsson E."/>
            <person name="Thelaus J."/>
            <person name="Ohrman C."/>
            <person name="Larkeryd A."/>
            <person name="Stenberg P."/>
        </authorList>
    </citation>
    <scope>NUCLEOTIDE SEQUENCE [LARGE SCALE GENOMIC DNA]</scope>
    <source>
        <strain evidence="3 4">FSC1006</strain>
    </source>
</reference>
<evidence type="ECO:0000313" key="3">
    <source>
        <dbReference type="EMBL" id="AIT08895.1"/>
    </source>
</evidence>
<dbReference type="InterPro" id="IPR001347">
    <property type="entry name" value="SIS_dom"/>
</dbReference>
<organism evidence="3 4">
    <name type="scientific">Candidatus Francisella endociliophora</name>
    <dbReference type="NCBI Taxonomy" id="653937"/>
    <lineage>
        <taxon>Bacteria</taxon>
        <taxon>Pseudomonadati</taxon>
        <taxon>Pseudomonadota</taxon>
        <taxon>Gammaproteobacteria</taxon>
        <taxon>Thiotrichales</taxon>
        <taxon>Francisellaceae</taxon>
        <taxon>Francisella</taxon>
    </lineage>
</organism>
<dbReference type="CDD" id="cd05009">
    <property type="entry name" value="SIS_GlmS_GlmD_2"/>
    <property type="match status" value="1"/>
</dbReference>
<evidence type="ECO:0000256" key="1">
    <source>
        <dbReference type="ARBA" id="ARBA00022737"/>
    </source>
</evidence>
<keyword evidence="1" id="KW-0677">Repeat</keyword>
<evidence type="ECO:0000313" key="4">
    <source>
        <dbReference type="Proteomes" id="UP000029672"/>
    </source>
</evidence>
<dbReference type="PANTHER" id="PTHR10937">
    <property type="entry name" value="GLUCOSAMINE--FRUCTOSE-6-PHOSPHATE AMINOTRANSFERASE, ISOMERIZING"/>
    <property type="match status" value="1"/>
</dbReference>
<dbReference type="OrthoDB" id="9761808at2"/>
<dbReference type="PANTHER" id="PTHR10937:SF8">
    <property type="entry name" value="AMINOTRANSFERASE-RELATED"/>
    <property type="match status" value="1"/>
</dbReference>
<dbReference type="GO" id="GO:1901135">
    <property type="term" value="P:carbohydrate derivative metabolic process"/>
    <property type="evidence" value="ECO:0007669"/>
    <property type="project" value="InterPro"/>
</dbReference>
<feature type="domain" description="SIS" evidence="2">
    <location>
        <begin position="31"/>
        <end position="174"/>
    </location>
</feature>
<sequence length="343" mass="37475">MKETLMHKEASSSFEKVANQLSLNKDIIKNIVKDLKEKNIRRVITIARGSSDCVANFVKYLFETQLGFSVSSLPPSVTTIYGKNIGDEQTLAIAISQSGGSPDLKMALEGCKKAGCTTLAVVNKEKSPLADCADLVLPVRADAENAVAATKSVITSLVALINIVAEYNQDQELLTELNRLPEVLEKSLESDWSIAIEELKKSKNMFVIGRGFGFPIAQEMALKFKETCGIHAEAFSSAEVLHGPFALMNQTFTTFTILQNDQSASGTHEIVKRMTDLGVKTVFATTDLDSAAKVHLHVDVQIHPILETIVLLQEFYLMVNQLALSLGFNPDSPSNLKKVTETV</sequence>
<dbReference type="Proteomes" id="UP000029672">
    <property type="component" value="Chromosome"/>
</dbReference>
<gene>
    <name evidence="3" type="ORF">LO80_02145</name>
</gene>
<dbReference type="InterPro" id="IPR035490">
    <property type="entry name" value="GlmS/FrlB_SIS"/>
</dbReference>
<name>A0A097EMV9_9GAMM</name>
<dbReference type="SUPFAM" id="SSF53697">
    <property type="entry name" value="SIS domain"/>
    <property type="match status" value="1"/>
</dbReference>
<accession>A0A097EMV9</accession>